<evidence type="ECO:0000313" key="5">
    <source>
        <dbReference type="EMBL" id="CAB0152006.1"/>
    </source>
</evidence>
<dbReference type="RefSeq" id="WP_173921308.1">
    <property type="nucleotide sequence ID" value="NZ_CADCXY010000009.1"/>
</dbReference>
<evidence type="ECO:0000256" key="2">
    <source>
        <dbReference type="ARBA" id="ARBA00022723"/>
    </source>
</evidence>
<dbReference type="GO" id="GO:0016788">
    <property type="term" value="F:hydrolase activity, acting on ester bonds"/>
    <property type="evidence" value="ECO:0007669"/>
    <property type="project" value="InterPro"/>
</dbReference>
<feature type="binding site" evidence="4">
    <location>
        <position position="9"/>
    </location>
    <ligand>
        <name>a divalent metal cation</name>
        <dbReference type="ChEBI" id="CHEBI:60240"/>
        <label>1</label>
    </ligand>
</feature>
<dbReference type="FunFam" id="3.20.20.140:FF:000005">
    <property type="entry name" value="TatD family hydrolase"/>
    <property type="match status" value="1"/>
</dbReference>
<feature type="binding site" evidence="4">
    <location>
        <position position="94"/>
    </location>
    <ligand>
        <name>a divalent metal cation</name>
        <dbReference type="ChEBI" id="CHEBI:60240"/>
        <label>1</label>
    </ligand>
</feature>
<dbReference type="PROSITE" id="PS01137">
    <property type="entry name" value="TATD_1"/>
    <property type="match status" value="1"/>
</dbReference>
<dbReference type="InterPro" id="IPR032466">
    <property type="entry name" value="Metal_Hydrolase"/>
</dbReference>
<dbReference type="Proteomes" id="UP000481517">
    <property type="component" value="Unassembled WGS sequence"/>
</dbReference>
<feature type="binding site" evidence="4">
    <location>
        <position position="155"/>
    </location>
    <ligand>
        <name>a divalent metal cation</name>
        <dbReference type="ChEBI" id="CHEBI:60240"/>
        <label>2</label>
    </ligand>
</feature>
<keyword evidence="3 5" id="KW-0378">Hydrolase</keyword>
<dbReference type="PIRSF" id="PIRSF005902">
    <property type="entry name" value="DNase_TatD"/>
    <property type="match status" value="1"/>
</dbReference>
<dbReference type="GO" id="GO:0046872">
    <property type="term" value="F:metal ion binding"/>
    <property type="evidence" value="ECO:0007669"/>
    <property type="project" value="UniProtKB-KW"/>
</dbReference>
<protein>
    <submittedName>
        <fullName evidence="5">Putative metal-dependent hydrolase YjjV</fullName>
        <ecNumber evidence="5">3.1.-.-</ecNumber>
    </submittedName>
</protein>
<feature type="binding site" evidence="4">
    <location>
        <position position="128"/>
    </location>
    <ligand>
        <name>a divalent metal cation</name>
        <dbReference type="ChEBI" id="CHEBI:60240"/>
        <label>2</label>
    </ligand>
</feature>
<dbReference type="SUPFAM" id="SSF51556">
    <property type="entry name" value="Metallo-dependent hydrolases"/>
    <property type="match status" value="1"/>
</dbReference>
<sequence>MNTNLFDSHCHLDFESFDDDREEVVKRAYAKGVHAILVPGTRRKTPKISSDKISKVALYYAVGLHPYFIDEHQSDDIAWVQQQLETHANYWVGEIGLDRTCHQWDKQCELFEQQVKLAKNYQRPVILHHRKSQSDLLGILAPYLDELPQFKGILHAFSGSPEQAQDWVDKGFKLGVGGTITYARAKKTRAAIQAVPLSALLLETDAPDMPLQGFQGKRNEPAQIAEVLSALIALRSESAAQVTEQLWRNSQTAIQALASVDSATC</sequence>
<dbReference type="CDD" id="cd01310">
    <property type="entry name" value="TatD_DNAse"/>
    <property type="match status" value="1"/>
</dbReference>
<dbReference type="PANTHER" id="PTHR46124:SF3">
    <property type="entry name" value="HYDROLASE"/>
    <property type="match status" value="1"/>
</dbReference>
<accession>A0A6S6WPJ3</accession>
<feature type="binding site" evidence="4">
    <location>
        <position position="11"/>
    </location>
    <ligand>
        <name>a divalent metal cation</name>
        <dbReference type="ChEBI" id="CHEBI:60240"/>
        <label>1</label>
    </ligand>
</feature>
<comment type="similarity">
    <text evidence="1">Belongs to the metallo-dependent hydrolases superfamily. TatD-type hydrolase family.</text>
</comment>
<feature type="binding site" evidence="4">
    <location>
        <position position="205"/>
    </location>
    <ligand>
        <name>a divalent metal cation</name>
        <dbReference type="ChEBI" id="CHEBI:60240"/>
        <label>1</label>
    </ligand>
</feature>
<gene>
    <name evidence="5" type="primary">yjjV</name>
    <name evidence="5" type="ORF">PSI9734_02354</name>
</gene>
<dbReference type="Pfam" id="PF01026">
    <property type="entry name" value="TatD_DNase"/>
    <property type="match status" value="1"/>
</dbReference>
<dbReference type="InterPro" id="IPR001130">
    <property type="entry name" value="TatD-like"/>
</dbReference>
<evidence type="ECO:0000313" key="6">
    <source>
        <dbReference type="Proteomes" id="UP000481517"/>
    </source>
</evidence>
<proteinExistence type="inferred from homology"/>
<dbReference type="InterPro" id="IPR018228">
    <property type="entry name" value="DNase_TatD-rel_CS"/>
</dbReference>
<dbReference type="PANTHER" id="PTHR46124">
    <property type="entry name" value="D-AMINOACYL-TRNA DEACYLASE"/>
    <property type="match status" value="1"/>
</dbReference>
<evidence type="ECO:0000256" key="3">
    <source>
        <dbReference type="ARBA" id="ARBA00022801"/>
    </source>
</evidence>
<evidence type="ECO:0000256" key="1">
    <source>
        <dbReference type="ARBA" id="ARBA00009275"/>
    </source>
</evidence>
<dbReference type="PROSITE" id="PS01091">
    <property type="entry name" value="TATD_3"/>
    <property type="match status" value="1"/>
</dbReference>
<name>A0A6S6WPJ3_9GAMM</name>
<evidence type="ECO:0000256" key="4">
    <source>
        <dbReference type="PIRSR" id="PIRSR005902-1"/>
    </source>
</evidence>
<keyword evidence="2 4" id="KW-0479">Metal-binding</keyword>
<organism evidence="5 6">
    <name type="scientific">Pseudidiomarina piscicola</name>
    <dbReference type="NCBI Taxonomy" id="2614830"/>
    <lineage>
        <taxon>Bacteria</taxon>
        <taxon>Pseudomonadati</taxon>
        <taxon>Pseudomonadota</taxon>
        <taxon>Gammaproteobacteria</taxon>
        <taxon>Alteromonadales</taxon>
        <taxon>Idiomarinaceae</taxon>
        <taxon>Pseudidiomarina</taxon>
    </lineage>
</organism>
<reference evidence="5 6" key="1">
    <citation type="submission" date="2020-02" db="EMBL/GenBank/DDBJ databases">
        <authorList>
            <person name="Rodrigo-Torres L."/>
            <person name="Arahal R. D."/>
            <person name="Lucena T."/>
        </authorList>
    </citation>
    <scope>NUCLEOTIDE SEQUENCE [LARGE SCALE GENOMIC DNA]</scope>
    <source>
        <strain evidence="5 6">CECT 9734</strain>
    </source>
</reference>
<dbReference type="EMBL" id="CADCXY010000009">
    <property type="protein sequence ID" value="CAB0152006.1"/>
    <property type="molecule type" value="Genomic_DNA"/>
</dbReference>
<dbReference type="Gene3D" id="3.20.20.140">
    <property type="entry name" value="Metal-dependent hydrolases"/>
    <property type="match status" value="1"/>
</dbReference>
<dbReference type="GO" id="GO:0005829">
    <property type="term" value="C:cytosol"/>
    <property type="evidence" value="ECO:0007669"/>
    <property type="project" value="TreeGrafter"/>
</dbReference>
<dbReference type="EC" id="3.1.-.-" evidence="5"/>
<keyword evidence="6" id="KW-1185">Reference proteome</keyword>
<dbReference type="AlphaFoldDB" id="A0A6S6WPJ3"/>